<evidence type="ECO:0000313" key="2">
    <source>
        <dbReference type="Proteomes" id="UP000224974"/>
    </source>
</evidence>
<dbReference type="STRING" id="1111728.GCA_000427805_03518"/>
<evidence type="ECO:0000313" key="1">
    <source>
        <dbReference type="EMBL" id="PHI29755.1"/>
    </source>
</evidence>
<dbReference type="Proteomes" id="UP000224974">
    <property type="component" value="Unassembled WGS sequence"/>
</dbReference>
<keyword evidence="2" id="KW-1185">Reference proteome</keyword>
<comment type="caution">
    <text evidence="1">The sequence shown here is derived from an EMBL/GenBank/DDBJ whole genome shotgun (WGS) entry which is preliminary data.</text>
</comment>
<sequence length="129" mass="14836">MKNHISVPRAIKNIEILEHDYFIIDDKGNYISIDSFEASCGVQVIHREYAKKIKPVIAIAISKGKNLERTLINQNRTLTQQALIDGIPILKELLKSINVMLRNNEPILILNTELISEMDHFLNIFKEIK</sequence>
<protein>
    <submittedName>
        <fullName evidence="1">Uncharacterized protein</fullName>
    </submittedName>
</protein>
<dbReference type="EMBL" id="PDDX01000001">
    <property type="protein sequence ID" value="PHI29755.1"/>
    <property type="molecule type" value="Genomic_DNA"/>
</dbReference>
<gene>
    <name evidence="1" type="ORF">CRN84_10595</name>
</gene>
<accession>A0A2C6DMU2</accession>
<dbReference type="RefSeq" id="WP_029095601.1">
    <property type="nucleotide sequence ID" value="NZ_PDDX01000001.1"/>
</dbReference>
<organism evidence="1 2">
    <name type="scientific">Budvicia aquatica</name>
    <dbReference type="NCBI Taxonomy" id="82979"/>
    <lineage>
        <taxon>Bacteria</taxon>
        <taxon>Pseudomonadati</taxon>
        <taxon>Pseudomonadota</taxon>
        <taxon>Gammaproteobacteria</taxon>
        <taxon>Enterobacterales</taxon>
        <taxon>Budviciaceae</taxon>
        <taxon>Budvicia</taxon>
    </lineage>
</organism>
<dbReference type="AlphaFoldDB" id="A0A2C6DMU2"/>
<reference evidence="2" key="1">
    <citation type="submission" date="2017-09" db="EMBL/GenBank/DDBJ databases">
        <title>FDA dAtabase for Regulatory Grade micrObial Sequences (FDA-ARGOS): Supporting development and validation of Infectious Disease Dx tests.</title>
        <authorList>
            <person name="Minogue T."/>
            <person name="Wolcott M."/>
            <person name="Wasieloski L."/>
            <person name="Aguilar W."/>
            <person name="Moore D."/>
            <person name="Tallon L."/>
            <person name="Sadzewicz L."/>
            <person name="Ott S."/>
            <person name="Zhao X."/>
            <person name="Nagaraj S."/>
            <person name="Vavikolanu K."/>
            <person name="Aluvathingal J."/>
            <person name="Nadendla S."/>
            <person name="Sichtig H."/>
        </authorList>
    </citation>
    <scope>NUCLEOTIDE SEQUENCE [LARGE SCALE GENOMIC DNA]</scope>
    <source>
        <strain evidence="2">FDAARGOS_387</strain>
    </source>
</reference>
<proteinExistence type="predicted"/>
<name>A0A2C6DMU2_9GAMM</name>